<evidence type="ECO:0000259" key="3">
    <source>
        <dbReference type="Pfam" id="PF01266"/>
    </source>
</evidence>
<dbReference type="InterPro" id="IPR006076">
    <property type="entry name" value="FAD-dep_OxRdtase"/>
</dbReference>
<evidence type="ECO:0000256" key="1">
    <source>
        <dbReference type="ARBA" id="ARBA00023002"/>
    </source>
</evidence>
<protein>
    <recommendedName>
        <fullName evidence="3">FAD dependent oxidoreductase domain-containing protein</fullName>
    </recommendedName>
</protein>
<feature type="compositionally biased region" description="Basic and acidic residues" evidence="2">
    <location>
        <begin position="634"/>
        <end position="645"/>
    </location>
</feature>
<feature type="domain" description="FAD dependent oxidoreductase" evidence="3">
    <location>
        <begin position="285"/>
        <end position="528"/>
    </location>
</feature>
<feature type="compositionally biased region" description="Acidic residues" evidence="2">
    <location>
        <begin position="794"/>
        <end position="803"/>
    </location>
</feature>
<dbReference type="PANTHER" id="PTHR13847:SF289">
    <property type="entry name" value="GLYCINE OXIDASE"/>
    <property type="match status" value="1"/>
</dbReference>
<dbReference type="RefSeq" id="XP_023629411.1">
    <property type="nucleotide sequence ID" value="XM_023773643.1"/>
</dbReference>
<dbReference type="SUPFAM" id="SSF51905">
    <property type="entry name" value="FAD/NAD(P)-binding domain"/>
    <property type="match status" value="1"/>
</dbReference>
<evidence type="ECO:0000313" key="5">
    <source>
        <dbReference type="Proteomes" id="UP000225277"/>
    </source>
</evidence>
<dbReference type="InterPro" id="IPR036188">
    <property type="entry name" value="FAD/NAD-bd_sf"/>
</dbReference>
<dbReference type="Proteomes" id="UP000225277">
    <property type="component" value="Unassembled WGS sequence"/>
</dbReference>
<dbReference type="Pfam" id="PF01266">
    <property type="entry name" value="DAO"/>
    <property type="match status" value="1"/>
</dbReference>
<name>A0A2D3UXE4_9PEZI</name>
<reference evidence="4 5" key="1">
    <citation type="submission" date="2016-03" db="EMBL/GenBank/DDBJ databases">
        <authorList>
            <person name="Ploux O."/>
        </authorList>
    </citation>
    <scope>NUCLEOTIDE SEQUENCE [LARGE SCALE GENOMIC DNA]</scope>
    <source>
        <strain evidence="4 5">URUG2</strain>
    </source>
</reference>
<accession>A0A2D3UXE4</accession>
<feature type="region of interest" description="Disordered" evidence="2">
    <location>
        <begin position="1"/>
        <end position="21"/>
    </location>
</feature>
<proteinExistence type="predicted"/>
<evidence type="ECO:0000313" key="4">
    <source>
        <dbReference type="EMBL" id="CZT22687.1"/>
    </source>
</evidence>
<dbReference type="GO" id="GO:0016491">
    <property type="term" value="F:oxidoreductase activity"/>
    <property type="evidence" value="ECO:0007669"/>
    <property type="project" value="UniProtKB-KW"/>
</dbReference>
<keyword evidence="1" id="KW-0560">Oxidoreductase</keyword>
<feature type="compositionally biased region" description="Low complexity" evidence="2">
    <location>
        <begin position="666"/>
        <end position="679"/>
    </location>
</feature>
<dbReference type="PANTHER" id="PTHR13847">
    <property type="entry name" value="SARCOSINE DEHYDROGENASE-RELATED"/>
    <property type="match status" value="1"/>
</dbReference>
<organism evidence="4 5">
    <name type="scientific">Ramularia collo-cygni</name>
    <dbReference type="NCBI Taxonomy" id="112498"/>
    <lineage>
        <taxon>Eukaryota</taxon>
        <taxon>Fungi</taxon>
        <taxon>Dikarya</taxon>
        <taxon>Ascomycota</taxon>
        <taxon>Pezizomycotina</taxon>
        <taxon>Dothideomycetes</taxon>
        <taxon>Dothideomycetidae</taxon>
        <taxon>Mycosphaerellales</taxon>
        <taxon>Mycosphaerellaceae</taxon>
        <taxon>Ramularia</taxon>
    </lineage>
</organism>
<feature type="compositionally biased region" description="Basic and acidic residues" evidence="2">
    <location>
        <begin position="762"/>
        <end position="772"/>
    </location>
</feature>
<feature type="region of interest" description="Disordered" evidence="2">
    <location>
        <begin position="575"/>
        <end position="827"/>
    </location>
</feature>
<dbReference type="AlphaFoldDB" id="A0A2D3UXE4"/>
<feature type="compositionally biased region" description="Polar residues" evidence="2">
    <location>
        <begin position="736"/>
        <end position="745"/>
    </location>
</feature>
<gene>
    <name evidence="4" type="ORF">RCC_08392</name>
</gene>
<dbReference type="GeneID" id="35603489"/>
<feature type="compositionally biased region" description="Basic and acidic residues" evidence="2">
    <location>
        <begin position="600"/>
        <end position="609"/>
    </location>
</feature>
<dbReference type="OrthoDB" id="498204at2759"/>
<sequence length="827" mass="89353">MARTPGTDQPRRGDSSSPSPLIRVEPAVFQPLPQISAKPGNRRTVVKDWRSIGEEDLSYRCEVCESWIEGSSIQCRQCKARICPECLNIGGKSSPRCRAMARDYEQKGCWCGIDGNFNMEFATTSSAEQINKRKRESVNPYEYNHEGFSNAKLGINARYSTAAMPEFLPFSQPLSKKFKLTKESATPYEHLDKTTTVVIGSGIVGLLITYQLATEAKLTDTDLRIIVLDINRKSCTLSSQQCVGLLSVDAMDERWAPLGHDFLRRWQELEVMRDPNTDLDAQQDPRINTQTTAAWLKERCQDLGVEFCFGIQAYGATEDRHGRISSVEIGMIGVGRPTESIPCSNLVVAAGPFTPQVYARLFLNSQLCLENNVQRVQKLQLEKVRMRGKGDNILATGMKAREYDGDMTIVINANEHTGDVYMTEKHDGNNVLGVADALKHNKGTALSLLQLAAKHVVSSQDGDGINESHLVDKSRSTVSTGTFGCPVIGAVPKGPKTPGDSAGVFLAYGFGMFGTTVAPIVGEIITALVCGKAASISLLDFQILTVPQVAKLNAQRKAAANKAAKVKAKADAKAKAQASRVAKKNGSKGEAKAHPAALLKPKDEKKGKEQVAVAANPRPLRNSKTMVSSVPKITELKKPALKEKQNAGQAAALKDGNRKGARRTPSSAAIKAKSTSKVAEQPSLPDSSKQKYTRNPRSGSTAEAAPAKQTTPKPTKAKARTTTEDTRPKVKIRIASSATSGSQAKKTVEPAEGKTKRKTRSSHPDATVDSKEIVSGPAPPRRKSRMPSNGPGAAEDEEAEKEEEEKGKEAIAGAQKGNGKGKQKGRK</sequence>
<keyword evidence="5" id="KW-1185">Reference proteome</keyword>
<dbReference type="GO" id="GO:0005737">
    <property type="term" value="C:cytoplasm"/>
    <property type="evidence" value="ECO:0007669"/>
    <property type="project" value="TreeGrafter"/>
</dbReference>
<dbReference type="Gene3D" id="3.50.50.60">
    <property type="entry name" value="FAD/NAD(P)-binding domain"/>
    <property type="match status" value="2"/>
</dbReference>
<feature type="compositionally biased region" description="Low complexity" evidence="2">
    <location>
        <begin position="701"/>
        <end position="714"/>
    </location>
</feature>
<dbReference type="EMBL" id="FJUY01000014">
    <property type="protein sequence ID" value="CZT22687.1"/>
    <property type="molecule type" value="Genomic_DNA"/>
</dbReference>
<dbReference type="STRING" id="112498.A0A2D3UXE4"/>
<evidence type="ECO:0000256" key="2">
    <source>
        <dbReference type="SAM" id="MobiDB-lite"/>
    </source>
</evidence>